<comment type="caution">
    <text evidence="2">The sequence shown here is derived from an EMBL/GenBank/DDBJ whole genome shotgun (WGS) entry which is preliminary data.</text>
</comment>
<dbReference type="RefSeq" id="WP_151157368.1">
    <property type="nucleotide sequence ID" value="NZ_VZRA01000003.1"/>
</dbReference>
<proteinExistence type="predicted"/>
<evidence type="ECO:0000313" key="2">
    <source>
        <dbReference type="EMBL" id="KAB0669707.1"/>
    </source>
</evidence>
<evidence type="ECO:0008006" key="4">
    <source>
        <dbReference type="Google" id="ProtNLM"/>
    </source>
</evidence>
<dbReference type="Proteomes" id="UP000798046">
    <property type="component" value="Unassembled WGS sequence"/>
</dbReference>
<keyword evidence="1" id="KW-1133">Transmembrane helix</keyword>
<evidence type="ECO:0000256" key="1">
    <source>
        <dbReference type="SAM" id="Phobius"/>
    </source>
</evidence>
<sequence>MMSTLTALMMTLLTMVTFCMIPRIGFDWLRFREYAKEDDREKLLMLQRQENGWVIRHVACALCAVALVVAMKTCPNLGQPERLAAVTALYAVISFCFALVESILSQRIDQLTASRLEAVKQRSDD</sequence>
<evidence type="ECO:0000313" key="3">
    <source>
        <dbReference type="Proteomes" id="UP000798046"/>
    </source>
</evidence>
<accession>A0ABQ6TMN0</accession>
<organism evidence="2 3">
    <name type="scientific">Oryzomonas sagensis</name>
    <dbReference type="NCBI Taxonomy" id="2603857"/>
    <lineage>
        <taxon>Bacteria</taxon>
        <taxon>Pseudomonadati</taxon>
        <taxon>Thermodesulfobacteriota</taxon>
        <taxon>Desulfuromonadia</taxon>
        <taxon>Geobacterales</taxon>
        <taxon>Geobacteraceae</taxon>
        <taxon>Oryzomonas</taxon>
    </lineage>
</organism>
<feature type="transmembrane region" description="Helical" evidence="1">
    <location>
        <begin position="83"/>
        <end position="104"/>
    </location>
</feature>
<dbReference type="EMBL" id="VZRA01000003">
    <property type="protein sequence ID" value="KAB0669707.1"/>
    <property type="molecule type" value="Genomic_DNA"/>
</dbReference>
<protein>
    <recommendedName>
        <fullName evidence="4">SdpI/YhfL family protein</fullName>
    </recommendedName>
</protein>
<keyword evidence="1" id="KW-0812">Transmembrane</keyword>
<feature type="transmembrane region" description="Helical" evidence="1">
    <location>
        <begin position="6"/>
        <end position="26"/>
    </location>
</feature>
<gene>
    <name evidence="2" type="ORF">F6V30_12985</name>
</gene>
<feature type="transmembrane region" description="Helical" evidence="1">
    <location>
        <begin position="53"/>
        <end position="71"/>
    </location>
</feature>
<keyword evidence="3" id="KW-1185">Reference proteome</keyword>
<reference evidence="2 3" key="1">
    <citation type="journal article" date="2020" name="Microorganisms">
        <title>Description of Three Novel Members in the Family Geobacteraceae, Oryzomonas japonicum gen. nov., sp. nov., Oryzomonas sagensis sp. nov., and Oryzomonas ruber sp. nov.</title>
        <authorList>
            <person name="Xu Z."/>
            <person name="Masuda Y."/>
            <person name="Hayakawa C."/>
            <person name="Ushijima N."/>
            <person name="Kawano K."/>
            <person name="Shiratori Y."/>
            <person name="Senoo K."/>
            <person name="Itoh H."/>
        </authorList>
    </citation>
    <scope>NUCLEOTIDE SEQUENCE [LARGE SCALE GENOMIC DNA]</scope>
    <source>
        <strain evidence="2 3">Red100</strain>
    </source>
</reference>
<name>A0ABQ6TMN0_9BACT</name>
<keyword evidence="1" id="KW-0472">Membrane</keyword>